<reference evidence="2 3" key="1">
    <citation type="submission" date="2019-08" db="EMBL/GenBank/DDBJ databases">
        <authorList>
            <person name="Chen S.-C."/>
            <person name="Lai M.-C."/>
            <person name="You Y.-T."/>
        </authorList>
    </citation>
    <scope>NUCLEOTIDE SEQUENCE [LARGE SCALE GENOMIC DNA]</scope>
    <source>
        <strain evidence="2 3">P2F9704a</strain>
    </source>
</reference>
<evidence type="ECO:0000313" key="3">
    <source>
        <dbReference type="Proteomes" id="UP001524383"/>
    </source>
</evidence>
<evidence type="ECO:0000313" key="2">
    <source>
        <dbReference type="EMBL" id="MCQ1538738.1"/>
    </source>
</evidence>
<name>A0ABD4TIH2_9EURY</name>
<dbReference type="InterPro" id="IPR010001">
    <property type="entry name" value="BofA"/>
</dbReference>
<feature type="transmembrane region" description="Helical" evidence="1">
    <location>
        <begin position="58"/>
        <end position="85"/>
    </location>
</feature>
<comment type="caution">
    <text evidence="2">The sequence shown here is derived from an EMBL/GenBank/DDBJ whole genome shotgun (WGS) entry which is preliminary data.</text>
</comment>
<feature type="transmembrane region" description="Helical" evidence="1">
    <location>
        <begin position="6"/>
        <end position="22"/>
    </location>
</feature>
<dbReference type="Pfam" id="PF07441">
    <property type="entry name" value="BofA"/>
    <property type="match status" value="1"/>
</dbReference>
<protein>
    <submittedName>
        <fullName evidence="2">SigmaK-factor processing regulatory BofA</fullName>
    </submittedName>
</protein>
<keyword evidence="1" id="KW-1133">Transmembrane helix</keyword>
<dbReference type="Proteomes" id="UP001524383">
    <property type="component" value="Unassembled WGS sequence"/>
</dbReference>
<keyword evidence="3" id="KW-1185">Reference proteome</keyword>
<dbReference type="AlphaFoldDB" id="A0ABD4TIH2"/>
<accession>A0ABD4TIH2</accession>
<organism evidence="2 3">
    <name type="scientific">Methanocalculus taiwanensis</name>
    <dbReference type="NCBI Taxonomy" id="106207"/>
    <lineage>
        <taxon>Archaea</taxon>
        <taxon>Methanobacteriati</taxon>
        <taxon>Methanobacteriota</taxon>
        <taxon>Stenosarchaea group</taxon>
        <taxon>Methanomicrobia</taxon>
        <taxon>Methanomicrobiales</taxon>
        <taxon>Methanocalculaceae</taxon>
        <taxon>Methanocalculus</taxon>
    </lineage>
</organism>
<dbReference type="EMBL" id="VOTZ01000013">
    <property type="protein sequence ID" value="MCQ1538738.1"/>
    <property type="molecule type" value="Genomic_DNA"/>
</dbReference>
<dbReference type="RefSeq" id="WP_255332690.1">
    <property type="nucleotide sequence ID" value="NZ_VOTZ01000013.1"/>
</dbReference>
<sequence length="87" mass="9149">MLELLIPLLFVAALIVTLYFCIKKGMTLLANAAAGLILLLITNTFHLLSFLGVPDIPITWATVLICAFGGIPGAVMLILLAIAGITV</sequence>
<gene>
    <name evidence="2" type="ORF">FTO68_07045</name>
</gene>
<keyword evidence="1" id="KW-0472">Membrane</keyword>
<proteinExistence type="predicted"/>
<feature type="transmembrane region" description="Helical" evidence="1">
    <location>
        <begin position="29"/>
        <end position="52"/>
    </location>
</feature>
<keyword evidence="1" id="KW-0812">Transmembrane</keyword>
<evidence type="ECO:0000256" key="1">
    <source>
        <dbReference type="SAM" id="Phobius"/>
    </source>
</evidence>